<dbReference type="RefSeq" id="WP_342879580.1">
    <property type="nucleotide sequence ID" value="NZ_JBBMQX010000006.1"/>
</dbReference>
<sequence length="128" mass="14651">MAEFLKRENEFKHYNDAIEKEAEADKILQQISSSNNRIAGVFLFGLCVSLPLVLLNERSALSTIDLFYSAVLLIMMGLPLLHSFRYGWTLARHGIVTVTDDVFSFTVMQLFYSSIFCLILLLTIVRWP</sequence>
<feature type="transmembrane region" description="Helical" evidence="1">
    <location>
        <begin position="38"/>
        <end position="54"/>
    </location>
</feature>
<proteinExistence type="predicted"/>
<evidence type="ECO:0000313" key="2">
    <source>
        <dbReference type="EMBL" id="MEM5532668.1"/>
    </source>
</evidence>
<evidence type="ECO:0000313" key="3">
    <source>
        <dbReference type="Proteomes" id="UP001457661"/>
    </source>
</evidence>
<dbReference type="EMBL" id="JBBMQX010000006">
    <property type="protein sequence ID" value="MEM5532668.1"/>
    <property type="molecule type" value="Genomic_DNA"/>
</dbReference>
<evidence type="ECO:0000256" key="1">
    <source>
        <dbReference type="SAM" id="Phobius"/>
    </source>
</evidence>
<name>A0ABU9TGS6_9GAMM</name>
<organism evidence="2 3">
    <name type="scientific">Pseudoalteromonas arctica</name>
    <dbReference type="NCBI Taxonomy" id="394751"/>
    <lineage>
        <taxon>Bacteria</taxon>
        <taxon>Pseudomonadati</taxon>
        <taxon>Pseudomonadota</taxon>
        <taxon>Gammaproteobacteria</taxon>
        <taxon>Alteromonadales</taxon>
        <taxon>Pseudoalteromonadaceae</taxon>
        <taxon>Pseudoalteromonas</taxon>
    </lineage>
</organism>
<keyword evidence="1" id="KW-0472">Membrane</keyword>
<accession>A0ABU9TGS6</accession>
<reference evidence="2 3" key="1">
    <citation type="submission" date="2024-03" db="EMBL/GenBank/DDBJ databases">
        <title>Community enrichment and isolation of bacterial strains for fucoidan degradation.</title>
        <authorList>
            <person name="Sichert A."/>
        </authorList>
    </citation>
    <scope>NUCLEOTIDE SEQUENCE [LARGE SCALE GENOMIC DNA]</scope>
    <source>
        <strain evidence="2 3">AS26</strain>
    </source>
</reference>
<gene>
    <name evidence="2" type="ORF">WNY57_09525</name>
</gene>
<feature type="transmembrane region" description="Helical" evidence="1">
    <location>
        <begin position="66"/>
        <end position="82"/>
    </location>
</feature>
<protein>
    <submittedName>
        <fullName evidence="2">Uncharacterized protein</fullName>
    </submittedName>
</protein>
<comment type="caution">
    <text evidence="2">The sequence shown here is derived from an EMBL/GenBank/DDBJ whole genome shotgun (WGS) entry which is preliminary data.</text>
</comment>
<keyword evidence="1" id="KW-0812">Transmembrane</keyword>
<feature type="transmembrane region" description="Helical" evidence="1">
    <location>
        <begin position="102"/>
        <end position="125"/>
    </location>
</feature>
<keyword evidence="3" id="KW-1185">Reference proteome</keyword>
<keyword evidence="1" id="KW-1133">Transmembrane helix</keyword>
<dbReference type="Proteomes" id="UP001457661">
    <property type="component" value="Unassembled WGS sequence"/>
</dbReference>